<reference evidence="1" key="1">
    <citation type="submission" date="2021-03" db="EMBL/GenBank/DDBJ databases">
        <authorList>
            <person name="Tagirdzhanova G."/>
        </authorList>
    </citation>
    <scope>NUCLEOTIDE SEQUENCE</scope>
</reference>
<keyword evidence="2" id="KW-1185">Reference proteome</keyword>
<dbReference type="OrthoDB" id="10370314at2759"/>
<accession>A0A8H3PK05</accession>
<evidence type="ECO:0000313" key="2">
    <source>
        <dbReference type="Proteomes" id="UP000664203"/>
    </source>
</evidence>
<organism evidence="1 2">
    <name type="scientific">Alectoria fallacina</name>
    <dbReference type="NCBI Taxonomy" id="1903189"/>
    <lineage>
        <taxon>Eukaryota</taxon>
        <taxon>Fungi</taxon>
        <taxon>Dikarya</taxon>
        <taxon>Ascomycota</taxon>
        <taxon>Pezizomycotina</taxon>
        <taxon>Lecanoromycetes</taxon>
        <taxon>OSLEUM clade</taxon>
        <taxon>Lecanoromycetidae</taxon>
        <taxon>Lecanorales</taxon>
        <taxon>Lecanorineae</taxon>
        <taxon>Parmeliaceae</taxon>
        <taxon>Alectoria</taxon>
    </lineage>
</organism>
<dbReference type="Proteomes" id="UP000664203">
    <property type="component" value="Unassembled WGS sequence"/>
</dbReference>
<protein>
    <submittedName>
        <fullName evidence="1">Uncharacterized protein</fullName>
    </submittedName>
</protein>
<sequence>MGTPTPMPILAEVGSLGDAAIELVLDPELAVADLVFELAVVEFMPAEDADIGDLITDVVAVKLVAEGVSTGELVLGTVVAELVDKVMGVGIALSVCNPSTEVVEAELGDEEIGELEAAAEISEGSSVPHVLQVSEPGLAVRH</sequence>
<proteinExistence type="predicted"/>
<evidence type="ECO:0000313" key="1">
    <source>
        <dbReference type="EMBL" id="CAF9942782.1"/>
    </source>
</evidence>
<gene>
    <name evidence="1" type="ORF">ALECFALPRED_010021</name>
</gene>
<name>A0A8H3PK05_9LECA</name>
<dbReference type="EMBL" id="CAJPDR010000809">
    <property type="protein sequence ID" value="CAF9942782.1"/>
    <property type="molecule type" value="Genomic_DNA"/>
</dbReference>
<dbReference type="AlphaFoldDB" id="A0A8H3PK05"/>
<comment type="caution">
    <text evidence="1">The sequence shown here is derived from an EMBL/GenBank/DDBJ whole genome shotgun (WGS) entry which is preliminary data.</text>
</comment>